<name>X0WBF9_9ZZZZ</name>
<gene>
    <name evidence="1" type="ORF">S01H1_56693</name>
</gene>
<protein>
    <recommendedName>
        <fullName evidence="2">Fibronectin type-III domain-containing protein</fullName>
    </recommendedName>
</protein>
<evidence type="ECO:0000313" key="1">
    <source>
        <dbReference type="EMBL" id="GAG20542.1"/>
    </source>
</evidence>
<dbReference type="Gene3D" id="2.60.40.10">
    <property type="entry name" value="Immunoglobulins"/>
    <property type="match status" value="1"/>
</dbReference>
<reference evidence="1" key="1">
    <citation type="journal article" date="2014" name="Front. Microbiol.">
        <title>High frequency of phylogenetically diverse reductive dehalogenase-homologous genes in deep subseafloor sedimentary metagenomes.</title>
        <authorList>
            <person name="Kawai M."/>
            <person name="Futagami T."/>
            <person name="Toyoda A."/>
            <person name="Takaki Y."/>
            <person name="Nishi S."/>
            <person name="Hori S."/>
            <person name="Arai W."/>
            <person name="Tsubouchi T."/>
            <person name="Morono Y."/>
            <person name="Uchiyama I."/>
            <person name="Ito T."/>
            <person name="Fujiyama A."/>
            <person name="Inagaki F."/>
            <person name="Takami H."/>
        </authorList>
    </citation>
    <scope>NUCLEOTIDE SEQUENCE</scope>
    <source>
        <strain evidence="1">Expedition CK06-06</strain>
    </source>
</reference>
<feature type="non-terminal residue" evidence="1">
    <location>
        <position position="1"/>
    </location>
</feature>
<dbReference type="InterPro" id="IPR013783">
    <property type="entry name" value="Ig-like_fold"/>
</dbReference>
<dbReference type="InterPro" id="IPR036116">
    <property type="entry name" value="FN3_sf"/>
</dbReference>
<organism evidence="1">
    <name type="scientific">marine sediment metagenome</name>
    <dbReference type="NCBI Taxonomy" id="412755"/>
    <lineage>
        <taxon>unclassified sequences</taxon>
        <taxon>metagenomes</taxon>
        <taxon>ecological metagenomes</taxon>
    </lineage>
</organism>
<sequence>HWQMLREHLLWFGQRLTIPIDVVVTLPTKPGTPTDAGTCTNETLVNFSWTESTDSVSGIAGYNCRIGTTPGGNQAYDGFVGNVLAKSVNGSIGTTYYCHVQGKDNVGNVGPWSDSSDGIMVVENAGVSVAAAKFLPDGSTLGMSSEVVTAVFGDCFYVQESGGIPGIRVDPPAMPAGLAIGKTVDVWGTMKTTSSGERYIQGDASVLD</sequence>
<dbReference type="SUPFAM" id="SSF49265">
    <property type="entry name" value="Fibronectin type III"/>
    <property type="match status" value="1"/>
</dbReference>
<proteinExistence type="predicted"/>
<evidence type="ECO:0008006" key="2">
    <source>
        <dbReference type="Google" id="ProtNLM"/>
    </source>
</evidence>
<dbReference type="AlphaFoldDB" id="X0WBF9"/>
<accession>X0WBF9</accession>
<dbReference type="EMBL" id="BARS01036929">
    <property type="protein sequence ID" value="GAG20542.1"/>
    <property type="molecule type" value="Genomic_DNA"/>
</dbReference>
<comment type="caution">
    <text evidence="1">The sequence shown here is derived from an EMBL/GenBank/DDBJ whole genome shotgun (WGS) entry which is preliminary data.</text>
</comment>